<dbReference type="EMBL" id="CAJNNW010025010">
    <property type="protein sequence ID" value="CAE8675231.1"/>
    <property type="molecule type" value="Genomic_DNA"/>
</dbReference>
<dbReference type="PANTHER" id="PTHR43464">
    <property type="entry name" value="METHYLTRANSFERASE"/>
    <property type="match status" value="1"/>
</dbReference>
<gene>
    <name evidence="6" type="ORF">PGLA2088_LOCUS19301</name>
</gene>
<evidence type="ECO:0000313" key="7">
    <source>
        <dbReference type="Proteomes" id="UP000626109"/>
    </source>
</evidence>
<dbReference type="GO" id="GO:0008168">
    <property type="term" value="F:methyltransferase activity"/>
    <property type="evidence" value="ECO:0007669"/>
    <property type="project" value="UniProtKB-KW"/>
</dbReference>
<feature type="compositionally biased region" description="Low complexity" evidence="4">
    <location>
        <begin position="44"/>
        <end position="53"/>
    </location>
</feature>
<protein>
    <recommendedName>
        <fullName evidence="5">Methyltransferase type 12 domain-containing protein</fullName>
    </recommendedName>
</protein>
<evidence type="ECO:0000256" key="4">
    <source>
        <dbReference type="SAM" id="MobiDB-lite"/>
    </source>
</evidence>
<feature type="domain" description="Methyltransferase type 12" evidence="5">
    <location>
        <begin position="347"/>
        <end position="450"/>
    </location>
</feature>
<dbReference type="CDD" id="cd02440">
    <property type="entry name" value="AdoMet_MTases"/>
    <property type="match status" value="1"/>
</dbReference>
<evidence type="ECO:0000313" key="6">
    <source>
        <dbReference type="EMBL" id="CAE8675231.1"/>
    </source>
</evidence>
<keyword evidence="1" id="KW-0489">Methyltransferase</keyword>
<keyword evidence="2" id="KW-0808">Transferase</keyword>
<dbReference type="InterPro" id="IPR013217">
    <property type="entry name" value="Methyltransf_12"/>
</dbReference>
<name>A0A813J7C0_POLGL</name>
<feature type="non-terminal residue" evidence="6">
    <location>
        <position position="780"/>
    </location>
</feature>
<dbReference type="SUPFAM" id="SSF53335">
    <property type="entry name" value="S-adenosyl-L-methionine-dependent methyltransferases"/>
    <property type="match status" value="1"/>
</dbReference>
<evidence type="ECO:0000259" key="5">
    <source>
        <dbReference type="Pfam" id="PF08242"/>
    </source>
</evidence>
<evidence type="ECO:0000256" key="1">
    <source>
        <dbReference type="ARBA" id="ARBA00022603"/>
    </source>
</evidence>
<organism evidence="6 7">
    <name type="scientific">Polarella glacialis</name>
    <name type="common">Dinoflagellate</name>
    <dbReference type="NCBI Taxonomy" id="89957"/>
    <lineage>
        <taxon>Eukaryota</taxon>
        <taxon>Sar</taxon>
        <taxon>Alveolata</taxon>
        <taxon>Dinophyceae</taxon>
        <taxon>Suessiales</taxon>
        <taxon>Suessiaceae</taxon>
        <taxon>Polarella</taxon>
    </lineage>
</organism>
<comment type="caution">
    <text evidence="6">The sequence shown here is derived from an EMBL/GenBank/DDBJ whole genome shotgun (WGS) entry which is preliminary data.</text>
</comment>
<proteinExistence type="predicted"/>
<dbReference type="InterPro" id="IPR029063">
    <property type="entry name" value="SAM-dependent_MTases_sf"/>
</dbReference>
<dbReference type="PANTHER" id="PTHR43464:SF19">
    <property type="entry name" value="UBIQUINONE BIOSYNTHESIS O-METHYLTRANSFERASE, MITOCHONDRIAL"/>
    <property type="match status" value="1"/>
</dbReference>
<evidence type="ECO:0000256" key="2">
    <source>
        <dbReference type="ARBA" id="ARBA00022679"/>
    </source>
</evidence>
<feature type="region of interest" description="Disordered" evidence="4">
    <location>
        <begin position="1"/>
        <end position="53"/>
    </location>
</feature>
<feature type="region of interest" description="Disordered" evidence="4">
    <location>
        <begin position="747"/>
        <end position="780"/>
    </location>
</feature>
<evidence type="ECO:0000256" key="3">
    <source>
        <dbReference type="ARBA" id="ARBA00022691"/>
    </source>
</evidence>
<reference evidence="6" key="1">
    <citation type="submission" date="2021-02" db="EMBL/GenBank/DDBJ databases">
        <authorList>
            <person name="Dougan E. K."/>
            <person name="Rhodes N."/>
            <person name="Thang M."/>
            <person name="Chan C."/>
        </authorList>
    </citation>
    <scope>NUCLEOTIDE SEQUENCE</scope>
</reference>
<dbReference type="Gene3D" id="3.40.50.150">
    <property type="entry name" value="Vaccinia Virus protein VP39"/>
    <property type="match status" value="1"/>
</dbReference>
<feature type="compositionally biased region" description="Low complexity" evidence="4">
    <location>
        <begin position="24"/>
        <end position="37"/>
    </location>
</feature>
<dbReference type="Pfam" id="PF08242">
    <property type="entry name" value="Methyltransf_12"/>
    <property type="match status" value="1"/>
</dbReference>
<dbReference type="GO" id="GO:0032259">
    <property type="term" value="P:methylation"/>
    <property type="evidence" value="ECO:0007669"/>
    <property type="project" value="UniProtKB-KW"/>
</dbReference>
<keyword evidence="3" id="KW-0949">S-adenosyl-L-methionine</keyword>
<accession>A0A813J7C0</accession>
<dbReference type="Proteomes" id="UP000626109">
    <property type="component" value="Unassembled WGS sequence"/>
</dbReference>
<sequence length="780" mass="82986">MVRNAGRQGPDGEDQGKQTDTPTGHANGHSNGHANGHANRHANGHASGHAHGVANGHANGASAAGGRCRAVCIALTICVGLLGLAAKELGLHPSAVELGMRIRETTGLGGLIVGSSDDIAPASEAAGDVKPQQAPILVTGTVDRSYLSSLSSTRPQEWSAADWDFVLAFLQGPAENRSHVEFQPLLSLMLRPPALDPLLLATTADRRSVSDICASSESAHRCTYGMVSLRSMSWALRGDGPRLTSADELTFTALLAGEDKPPGWEIVHWTQGGWSHMAISAFTLALFVEHHQEVSGVASQFGHLDGHFGSHSVHLMQNHHLRAAVDAASAHMLDFLGRKDLRNLTFIDIGCGTGLNSWAALRAGASAVFCLDSDPKSLQMASRLRERAASFEGQQSRISRWTVVDANIRDAKTLSSWHGRFDLVHSTGFLHRTKDGFAPVADLMRLLRPRTGVMILGFNPLDKAPHPTNLHIQRKRSFSYGHSSHQTRNVLEIEHAYMKLAKAAVVGTDIAAWVRHGFTTLSQVDFWTDVRLSLSSAPGKFLGARALVDFVHGRGLEVLRLQLAEEVLTSLIWQPTSPLELSVAAAFVSRKVCADLPGPWTGAQLSDPSGVGGRVAWKTRLPDWAQQLGEAQQEGLMLLENGRIYGCPHAWSPLHMSDLMQQQTSVYGIHAPKTLTAALLCGAGAFFGRQAFVPSASTGHGAAASPALRSAAAAQNAAQSGAEGSSTLASLAAVTAAGACLAGAGATLRRQRRQQRDASATPRKFFGGGRDVNSDDVTTK</sequence>
<dbReference type="AlphaFoldDB" id="A0A813J7C0"/>